<keyword evidence="2" id="KW-0808">Transferase</keyword>
<comment type="caution">
    <text evidence="2">The sequence shown here is derived from an EMBL/GenBank/DDBJ whole genome shotgun (WGS) entry which is preliminary data.</text>
</comment>
<dbReference type="SUPFAM" id="SSF111331">
    <property type="entry name" value="NAD kinase/diacylglycerol kinase-like"/>
    <property type="match status" value="1"/>
</dbReference>
<dbReference type="GO" id="GO:0016301">
    <property type="term" value="F:kinase activity"/>
    <property type="evidence" value="ECO:0007669"/>
    <property type="project" value="UniProtKB-KW"/>
</dbReference>
<dbReference type="AlphaFoldDB" id="A0A841R727"/>
<dbReference type="InterPro" id="IPR017438">
    <property type="entry name" value="ATP-NAD_kinase_N"/>
</dbReference>
<name>A0A841R727_9SPIO</name>
<dbReference type="Pfam" id="PF00781">
    <property type="entry name" value="DAGK_cat"/>
    <property type="match status" value="1"/>
</dbReference>
<dbReference type="InterPro" id="IPR001206">
    <property type="entry name" value="Diacylglycerol_kinase_cat_dom"/>
</dbReference>
<dbReference type="Gene3D" id="3.40.50.10330">
    <property type="entry name" value="Probable inorganic polyphosphate/atp-NAD kinase, domain 1"/>
    <property type="match status" value="1"/>
</dbReference>
<dbReference type="InterPro" id="IPR016064">
    <property type="entry name" value="NAD/diacylglycerol_kinase_sf"/>
</dbReference>
<evidence type="ECO:0000259" key="1">
    <source>
        <dbReference type="Pfam" id="PF00781"/>
    </source>
</evidence>
<dbReference type="EMBL" id="JACHGJ010000001">
    <property type="protein sequence ID" value="MBB6479181.1"/>
    <property type="molecule type" value="Genomic_DNA"/>
</dbReference>
<dbReference type="Gene3D" id="2.60.200.40">
    <property type="match status" value="1"/>
</dbReference>
<evidence type="ECO:0000313" key="2">
    <source>
        <dbReference type="EMBL" id="MBB6479181.1"/>
    </source>
</evidence>
<dbReference type="RefSeq" id="WP_184744120.1">
    <property type="nucleotide sequence ID" value="NZ_JACHGJ010000001.1"/>
</dbReference>
<sequence>MTLKETTTCYLVINPTRFPQYVNILKKIVKKYSIFQVIESKDYNHFLESIDEYYFSKSPYLLIWGGDGTAHSAINRLTELRIQHPEDKSVRSIGFLRGGSGNGIQDSYEVPSSIFKQLKTYINSMEKGYSIDVDLIQVEYDDKIEYTQLAGLGFDAKVLKLRDSEKIKVGKQKGRIKPGLGNYLSAILRTAFDDYHGETTPYNLEMHYGRYIFQGTRVNAEIKFEHFEKEYNPMIIEIGNRPYFAALFKICPHVVCNNGSMNIYIYQKMRRRTLLKNLRYFWTGQHNRINDRFAQKGKPIIENFEVKSSEISSKRPFHFHLDGDLKQVENAVNGVYSLKFNILPESISFLVPEDFYRKLHPDSLQSLT</sequence>
<proteinExistence type="predicted"/>
<evidence type="ECO:0000313" key="3">
    <source>
        <dbReference type="Proteomes" id="UP000587760"/>
    </source>
</evidence>
<feature type="domain" description="DAGKc" evidence="1">
    <location>
        <begin position="20"/>
        <end position="126"/>
    </location>
</feature>
<dbReference type="Proteomes" id="UP000587760">
    <property type="component" value="Unassembled WGS sequence"/>
</dbReference>
<reference evidence="2 3" key="1">
    <citation type="submission" date="2020-08" db="EMBL/GenBank/DDBJ databases">
        <title>Genomic Encyclopedia of Type Strains, Phase IV (KMG-IV): sequencing the most valuable type-strain genomes for metagenomic binning, comparative biology and taxonomic classification.</title>
        <authorList>
            <person name="Goeker M."/>
        </authorList>
    </citation>
    <scope>NUCLEOTIDE SEQUENCE [LARGE SCALE GENOMIC DNA]</scope>
    <source>
        <strain evidence="2 3">DSM 2461</strain>
    </source>
</reference>
<gene>
    <name evidence="2" type="ORF">HNR50_000814</name>
</gene>
<accession>A0A841R727</accession>
<protein>
    <submittedName>
        <fullName evidence="2">Diacylglycerol kinase family enzyme</fullName>
    </submittedName>
</protein>
<keyword evidence="3" id="KW-1185">Reference proteome</keyword>
<keyword evidence="2" id="KW-0418">Kinase</keyword>
<organism evidence="2 3">
    <name type="scientific">Spirochaeta isovalerica</name>
    <dbReference type="NCBI Taxonomy" id="150"/>
    <lineage>
        <taxon>Bacteria</taxon>
        <taxon>Pseudomonadati</taxon>
        <taxon>Spirochaetota</taxon>
        <taxon>Spirochaetia</taxon>
        <taxon>Spirochaetales</taxon>
        <taxon>Spirochaetaceae</taxon>
        <taxon>Spirochaeta</taxon>
    </lineage>
</organism>